<keyword evidence="1" id="KW-0472">Membrane</keyword>
<gene>
    <name evidence="2" type="ORF">WDJ50_01995</name>
</gene>
<organism evidence="2">
    <name type="scientific">Deinococcus sp. VB142</name>
    <dbReference type="NCBI Taxonomy" id="3112952"/>
    <lineage>
        <taxon>Bacteria</taxon>
        <taxon>Thermotogati</taxon>
        <taxon>Deinococcota</taxon>
        <taxon>Deinococci</taxon>
        <taxon>Deinococcales</taxon>
        <taxon>Deinococcaceae</taxon>
        <taxon>Deinococcus</taxon>
    </lineage>
</organism>
<protein>
    <submittedName>
        <fullName evidence="2">Uncharacterized protein</fullName>
    </submittedName>
</protein>
<reference evidence="2" key="1">
    <citation type="submission" date="2024-03" db="EMBL/GenBank/DDBJ databases">
        <title>Deinococcus weizhi sp. nov., isolated from human skin.</title>
        <authorList>
            <person name="Wei Z."/>
            <person name="Tian F."/>
            <person name="Yang C."/>
            <person name="Xin L.T."/>
            <person name="Wen Z.J."/>
            <person name="Lan K.C."/>
            <person name="Yu L."/>
            <person name="Zhe W."/>
            <person name="Dan F.D."/>
            <person name="Jun W."/>
            <person name="Rui Z."/>
            <person name="Yong X.J."/>
            <person name="Ting Y."/>
            <person name="Wei X."/>
            <person name="Xu Z.G."/>
            <person name="Xin Z."/>
            <person name="Dong F.G."/>
            <person name="Ni X.M."/>
            <person name="Zheng M.G."/>
            <person name="Chun Y."/>
            <person name="Qian W.X."/>
        </authorList>
    </citation>
    <scope>NUCLEOTIDE SEQUENCE</scope>
    <source>
        <strain evidence="2">VB142</strain>
    </source>
</reference>
<sequence length="46" mass="5218">MIKYRKQNALEPEKDAEISINLTPFMFFAVGYVAMKALIGSIRKLA</sequence>
<evidence type="ECO:0000313" key="2">
    <source>
        <dbReference type="EMBL" id="WYF44910.1"/>
    </source>
</evidence>
<dbReference type="AlphaFoldDB" id="A0AAU6Q2S6"/>
<feature type="transmembrane region" description="Helical" evidence="1">
    <location>
        <begin position="20"/>
        <end position="39"/>
    </location>
</feature>
<proteinExistence type="predicted"/>
<accession>A0AAU6Q2S6</accession>
<dbReference type="RefSeq" id="WP_303101662.1">
    <property type="nucleotide sequence ID" value="NZ_CP149782.1"/>
</dbReference>
<keyword evidence="1" id="KW-1133">Transmembrane helix</keyword>
<dbReference type="EMBL" id="CP149782">
    <property type="protein sequence ID" value="WYF44910.1"/>
    <property type="molecule type" value="Genomic_DNA"/>
</dbReference>
<keyword evidence="1" id="KW-0812">Transmembrane</keyword>
<name>A0AAU6Q2S6_9DEIO</name>
<evidence type="ECO:0000256" key="1">
    <source>
        <dbReference type="SAM" id="Phobius"/>
    </source>
</evidence>